<dbReference type="Proteomes" id="UP001165190">
    <property type="component" value="Unassembled WGS sequence"/>
</dbReference>
<name>A0A9W7HIC9_HIBTR</name>
<keyword evidence="2" id="KW-1185">Reference proteome</keyword>
<dbReference type="OrthoDB" id="747111at2759"/>
<reference evidence="1" key="1">
    <citation type="submission" date="2023-05" db="EMBL/GenBank/DDBJ databases">
        <title>Genome and transcriptome analyses reveal genes involved in the formation of fine ridges on petal epidermal cells in Hibiscus trionum.</title>
        <authorList>
            <person name="Koshimizu S."/>
            <person name="Masuda S."/>
            <person name="Ishii T."/>
            <person name="Shirasu K."/>
            <person name="Hoshino A."/>
            <person name="Arita M."/>
        </authorList>
    </citation>
    <scope>NUCLEOTIDE SEQUENCE</scope>
    <source>
        <strain evidence="1">Hamamatsu line</strain>
    </source>
</reference>
<evidence type="ECO:0000313" key="2">
    <source>
        <dbReference type="Proteomes" id="UP001165190"/>
    </source>
</evidence>
<comment type="caution">
    <text evidence="1">The sequence shown here is derived from an EMBL/GenBank/DDBJ whole genome shotgun (WGS) entry which is preliminary data.</text>
</comment>
<dbReference type="EMBL" id="BSYR01000014">
    <property type="protein sequence ID" value="GMI77962.1"/>
    <property type="molecule type" value="Genomic_DNA"/>
</dbReference>
<dbReference type="PANTHER" id="PTHR33983:SF1">
    <property type="entry name" value="OS07G0185900 PROTEIN"/>
    <property type="match status" value="1"/>
</dbReference>
<dbReference type="PANTHER" id="PTHR33983">
    <property type="entry name" value="OS07G0185900 PROTEIN"/>
    <property type="match status" value="1"/>
</dbReference>
<accession>A0A9W7HIC9</accession>
<organism evidence="1 2">
    <name type="scientific">Hibiscus trionum</name>
    <name type="common">Flower of an hour</name>
    <dbReference type="NCBI Taxonomy" id="183268"/>
    <lineage>
        <taxon>Eukaryota</taxon>
        <taxon>Viridiplantae</taxon>
        <taxon>Streptophyta</taxon>
        <taxon>Embryophyta</taxon>
        <taxon>Tracheophyta</taxon>
        <taxon>Spermatophyta</taxon>
        <taxon>Magnoliopsida</taxon>
        <taxon>eudicotyledons</taxon>
        <taxon>Gunneridae</taxon>
        <taxon>Pentapetalae</taxon>
        <taxon>rosids</taxon>
        <taxon>malvids</taxon>
        <taxon>Malvales</taxon>
        <taxon>Malvaceae</taxon>
        <taxon>Malvoideae</taxon>
        <taxon>Hibiscus</taxon>
    </lineage>
</organism>
<protein>
    <submittedName>
        <fullName evidence="1">Uncharacterized protein</fullName>
    </submittedName>
</protein>
<gene>
    <name evidence="1" type="ORF">HRI_001465500</name>
</gene>
<dbReference type="AlphaFoldDB" id="A0A9W7HIC9"/>
<evidence type="ECO:0000313" key="1">
    <source>
        <dbReference type="EMBL" id="GMI77962.1"/>
    </source>
</evidence>
<proteinExistence type="predicted"/>
<sequence length="91" mass="9852">MGKYAELLDAAVRVAARFHSHCPQTARLYYHPPPNSERCLDCHHCSTGGSACLGQKTHAQDHHLNPGAGATFGDKATMSLDSAHYILYSVS</sequence>